<name>G0TTC7_TRYVY</name>
<reference evidence="3" key="1">
    <citation type="journal article" date="2012" name="Proc. Natl. Acad. Sci. U.S.A.">
        <title>Antigenic diversity is generated by distinct evolutionary mechanisms in African trypanosome species.</title>
        <authorList>
            <person name="Jackson A.P."/>
            <person name="Berry A."/>
            <person name="Aslett M."/>
            <person name="Allison H.C."/>
            <person name="Burton P."/>
            <person name="Vavrova-Anderson J."/>
            <person name="Brown R."/>
            <person name="Browne H."/>
            <person name="Corton N."/>
            <person name="Hauser H."/>
            <person name="Gamble J."/>
            <person name="Gilderthorp R."/>
            <person name="Marcello L."/>
            <person name="McQuillan J."/>
            <person name="Otto T.D."/>
            <person name="Quail M.A."/>
            <person name="Sanders M.J."/>
            <person name="van Tonder A."/>
            <person name="Ginger M.L."/>
            <person name="Field M.C."/>
            <person name="Barry J.D."/>
            <person name="Hertz-Fowler C."/>
            <person name="Berriman M."/>
        </authorList>
    </citation>
    <scope>NUCLEOTIDE SEQUENCE</scope>
    <source>
        <strain evidence="3">Y486</strain>
    </source>
</reference>
<feature type="region of interest" description="Disordered" evidence="1">
    <location>
        <begin position="116"/>
        <end position="144"/>
    </location>
</feature>
<feature type="transmembrane region" description="Helical" evidence="2">
    <location>
        <begin position="91"/>
        <end position="108"/>
    </location>
</feature>
<accession>G0TTC7</accession>
<organism evidence="3">
    <name type="scientific">Trypanosoma vivax (strain Y486)</name>
    <dbReference type="NCBI Taxonomy" id="1055687"/>
    <lineage>
        <taxon>Eukaryota</taxon>
        <taxon>Discoba</taxon>
        <taxon>Euglenozoa</taxon>
        <taxon>Kinetoplastea</taxon>
        <taxon>Metakinetoplastina</taxon>
        <taxon>Trypanosomatida</taxon>
        <taxon>Trypanosomatidae</taxon>
        <taxon>Trypanosoma</taxon>
        <taxon>Duttonella</taxon>
    </lineage>
</organism>
<dbReference type="AlphaFoldDB" id="G0TTC7"/>
<protein>
    <submittedName>
        <fullName evidence="3">Uncharacterized protein</fullName>
    </submittedName>
</protein>
<keyword evidence="2" id="KW-0812">Transmembrane</keyword>
<evidence type="ECO:0000256" key="2">
    <source>
        <dbReference type="SAM" id="Phobius"/>
    </source>
</evidence>
<feature type="transmembrane region" description="Helical" evidence="2">
    <location>
        <begin position="25"/>
        <end position="43"/>
    </location>
</feature>
<gene>
    <name evidence="3" type="ORF">TVY486_0303840</name>
</gene>
<feature type="compositionally biased region" description="Low complexity" evidence="1">
    <location>
        <begin position="117"/>
        <end position="138"/>
    </location>
</feature>
<sequence length="166" mass="18606">MALTFGTPVRLLSQSNCNWYHTHSVYVQCCSGILTLFLLYIAASSAANSPFIPTCLFILSKDRSLCLCCILTLDAYQQHSLHLFLSFIRSFFSYLQCVCVCVCVCVSVKRGEHQALSPSSSSTNNNNANHVNNNSNSGKSHRHKPAEEVRKLLTFRLRLARVRTDL</sequence>
<proteinExistence type="predicted"/>
<dbReference type="EMBL" id="HE573019">
    <property type="protein sequence ID" value="CCC47208.1"/>
    <property type="molecule type" value="Genomic_DNA"/>
</dbReference>
<evidence type="ECO:0000313" key="3">
    <source>
        <dbReference type="EMBL" id="CCC47208.1"/>
    </source>
</evidence>
<keyword evidence="2" id="KW-1133">Transmembrane helix</keyword>
<keyword evidence="2" id="KW-0472">Membrane</keyword>
<evidence type="ECO:0000256" key="1">
    <source>
        <dbReference type="SAM" id="MobiDB-lite"/>
    </source>
</evidence>
<dbReference type="VEuPathDB" id="TriTrypDB:TvY486_0303840"/>